<feature type="transmembrane region" description="Helical" evidence="8">
    <location>
        <begin position="797"/>
        <end position="815"/>
    </location>
</feature>
<dbReference type="InterPro" id="IPR002110">
    <property type="entry name" value="Ankyrin_rpt"/>
</dbReference>
<keyword evidence="6 8" id="KW-0472">Membrane</keyword>
<feature type="repeat" description="ANK" evidence="7">
    <location>
        <begin position="266"/>
        <end position="298"/>
    </location>
</feature>
<dbReference type="Pfam" id="PF00023">
    <property type="entry name" value="Ank"/>
    <property type="match status" value="2"/>
</dbReference>
<dbReference type="InterPro" id="IPR036770">
    <property type="entry name" value="Ankyrin_rpt-contain_sf"/>
</dbReference>
<dbReference type="SMART" id="SM00248">
    <property type="entry name" value="ANK"/>
    <property type="match status" value="9"/>
</dbReference>
<protein>
    <recommendedName>
        <fullName evidence="9">PGG domain-containing protein</fullName>
    </recommendedName>
</protein>
<evidence type="ECO:0000256" key="2">
    <source>
        <dbReference type="ARBA" id="ARBA00022692"/>
    </source>
</evidence>
<evidence type="ECO:0000259" key="9">
    <source>
        <dbReference type="Pfam" id="PF13962"/>
    </source>
</evidence>
<feature type="transmembrane region" description="Helical" evidence="8">
    <location>
        <begin position="690"/>
        <end position="710"/>
    </location>
</feature>
<feature type="domain" description="PGG" evidence="9">
    <location>
        <begin position="688"/>
        <end position="792"/>
    </location>
</feature>
<feature type="repeat" description="ANK" evidence="7">
    <location>
        <begin position="601"/>
        <end position="624"/>
    </location>
</feature>
<comment type="subcellular location">
    <subcellularLocation>
        <location evidence="1">Membrane</location>
        <topology evidence="1">Multi-pass membrane protein</topology>
    </subcellularLocation>
</comment>
<proteinExistence type="predicted"/>
<dbReference type="SUPFAM" id="SSF48403">
    <property type="entry name" value="Ankyrin repeat"/>
    <property type="match status" value="2"/>
</dbReference>
<accession>A0AAW1KVP1</accession>
<evidence type="ECO:0000313" key="10">
    <source>
        <dbReference type="EMBL" id="KAK9726736.1"/>
    </source>
</evidence>
<dbReference type="AlphaFoldDB" id="A0AAW1KVP1"/>
<dbReference type="PROSITE" id="PS50297">
    <property type="entry name" value="ANK_REP_REGION"/>
    <property type="match status" value="2"/>
</dbReference>
<keyword evidence="5 7" id="KW-0040">ANK repeat</keyword>
<dbReference type="PROSITE" id="PS50088">
    <property type="entry name" value="ANK_REPEAT"/>
    <property type="match status" value="2"/>
</dbReference>
<keyword evidence="11" id="KW-1185">Reference proteome</keyword>
<keyword evidence="3" id="KW-0677">Repeat</keyword>
<dbReference type="EMBL" id="JBDFQZ010000005">
    <property type="protein sequence ID" value="KAK9726736.1"/>
    <property type="molecule type" value="Genomic_DNA"/>
</dbReference>
<evidence type="ECO:0000256" key="3">
    <source>
        <dbReference type="ARBA" id="ARBA00022737"/>
    </source>
</evidence>
<evidence type="ECO:0000256" key="6">
    <source>
        <dbReference type="ARBA" id="ARBA00023136"/>
    </source>
</evidence>
<evidence type="ECO:0000313" key="11">
    <source>
        <dbReference type="Proteomes" id="UP001443914"/>
    </source>
</evidence>
<dbReference type="PANTHER" id="PTHR24186:SF46">
    <property type="entry name" value="PROTEIN ACCELERATED CELL DEATH 6-LIKE"/>
    <property type="match status" value="1"/>
</dbReference>
<evidence type="ECO:0000256" key="5">
    <source>
        <dbReference type="ARBA" id="ARBA00023043"/>
    </source>
</evidence>
<feature type="transmembrane region" description="Helical" evidence="8">
    <location>
        <begin position="730"/>
        <end position="755"/>
    </location>
</feature>
<organism evidence="10 11">
    <name type="scientific">Saponaria officinalis</name>
    <name type="common">Common soapwort</name>
    <name type="synonym">Lychnis saponaria</name>
    <dbReference type="NCBI Taxonomy" id="3572"/>
    <lineage>
        <taxon>Eukaryota</taxon>
        <taxon>Viridiplantae</taxon>
        <taxon>Streptophyta</taxon>
        <taxon>Embryophyta</taxon>
        <taxon>Tracheophyta</taxon>
        <taxon>Spermatophyta</taxon>
        <taxon>Magnoliopsida</taxon>
        <taxon>eudicotyledons</taxon>
        <taxon>Gunneridae</taxon>
        <taxon>Pentapetalae</taxon>
        <taxon>Caryophyllales</taxon>
        <taxon>Caryophyllaceae</taxon>
        <taxon>Caryophylleae</taxon>
        <taxon>Saponaria</taxon>
    </lineage>
</organism>
<feature type="transmembrane region" description="Helical" evidence="8">
    <location>
        <begin position="767"/>
        <end position="791"/>
    </location>
</feature>
<gene>
    <name evidence="10" type="ORF">RND81_05G233800</name>
</gene>
<dbReference type="PANTHER" id="PTHR24186">
    <property type="entry name" value="PROTEIN PHOSPHATASE 1 REGULATORY SUBUNIT"/>
    <property type="match status" value="1"/>
</dbReference>
<dbReference type="Proteomes" id="UP001443914">
    <property type="component" value="Unassembled WGS sequence"/>
</dbReference>
<evidence type="ECO:0000256" key="7">
    <source>
        <dbReference type="PROSITE-ProRule" id="PRU00023"/>
    </source>
</evidence>
<keyword evidence="2 8" id="KW-0812">Transmembrane</keyword>
<evidence type="ECO:0000256" key="8">
    <source>
        <dbReference type="SAM" id="Phobius"/>
    </source>
</evidence>
<keyword evidence="4 8" id="KW-1133">Transmembrane helix</keyword>
<dbReference type="Gene3D" id="1.25.40.20">
    <property type="entry name" value="Ankyrin repeat-containing domain"/>
    <property type="match status" value="3"/>
</dbReference>
<reference evidence="10" key="1">
    <citation type="submission" date="2024-03" db="EMBL/GenBank/DDBJ databases">
        <title>WGS assembly of Saponaria officinalis var. Norfolk2.</title>
        <authorList>
            <person name="Jenkins J."/>
            <person name="Shu S."/>
            <person name="Grimwood J."/>
            <person name="Barry K."/>
            <person name="Goodstein D."/>
            <person name="Schmutz J."/>
            <person name="Leebens-Mack J."/>
            <person name="Osbourn A."/>
        </authorList>
    </citation>
    <scope>NUCLEOTIDE SEQUENCE [LARGE SCALE GENOMIC DNA]</scope>
    <source>
        <strain evidence="10">JIC</strain>
    </source>
</reference>
<feature type="transmembrane region" description="Helical" evidence="8">
    <location>
        <begin position="820"/>
        <end position="838"/>
    </location>
</feature>
<dbReference type="Pfam" id="PF13962">
    <property type="entry name" value="PGG"/>
    <property type="match status" value="1"/>
</dbReference>
<comment type="caution">
    <text evidence="10">The sequence shown here is derived from an EMBL/GenBank/DDBJ whole genome shotgun (WGS) entry which is preliminary data.</text>
</comment>
<dbReference type="GO" id="GO:0005886">
    <property type="term" value="C:plasma membrane"/>
    <property type="evidence" value="ECO:0007669"/>
    <property type="project" value="TreeGrafter"/>
</dbReference>
<dbReference type="InterPro" id="IPR026961">
    <property type="entry name" value="PGG_dom"/>
</dbReference>
<name>A0AAW1KVP1_SAPOF</name>
<sequence length="860" mass="96045">MENEVYNAAINGNITLFRNAISSNNVHNFLKKTYQNNNIIHVAAQHDQTNFIVEVLNSLPKQTSESLICDTNCYGNTSLHIAAEFGNEVVVYRLTNGWTDCGQLFPWRVVNSEGDTPAHVALLYGSVAVAVSLVDKDVGLSRLVNNSKESLLHLAIRYCVHENHESDMWPIINALLSIDSSVACWADVDGSTPLHMAISLAPSYRLPVIKTMLASCPQAAEVLEPCSGQSVLHLLAANHKVASYEEGVELMKIPQVYALRNRKNYDGDTPLHIAARNHDTIMVQVLLGHCPKLGIRNKGGFSAASLLQQHDEIRITAERRRKLTKEEHEAAKEANMVYLNQKHDSLGLDFFISKPPNGGNVLHILMRCEFDDDIINEVEQFIGQAIKKYPLLINQKDCDGNTPIHVLVQTAHSLRLLDLSSKCFQKAREEAGDARAELYCPPWRMRNAKGDTSLHVAVRAGYYNAAIMLVEFDEEVAAYVNNRSETPLHLIPQSSGGFAVKPTQELISCLINGNDNLPYLQDEDGLTPLLMAARNRFFLAFEKLYELSPESSMIVDNKGRTLWHMFVHRPFDKDGSTFMDNTRLPLNGCRDMDLATKKDNDGNTPLHMAIANRHYRFAMFLMDNVKYTGSYKSRQQLLAVENNEGVSSYDLIGSIDHLPSEFEEYLSKRGILLIGHRSLYGVPTTKRESYGNTIGVTAALLATITFTAAFTVPGGLNPINGTPLLLQKVAFQAFMVSDVLAMCLSVMVLFCLLWIMTANHKKESLLLLDVSVFLLQASFYATLMTFMTGLYVTTIHVDPPIAIFALVSCSFLIMIMHKRLVMLSVVSFCAKFIIWSQVLKRLFPNQLITSLRSMPRQASV</sequence>
<evidence type="ECO:0000256" key="1">
    <source>
        <dbReference type="ARBA" id="ARBA00004141"/>
    </source>
</evidence>
<evidence type="ECO:0000256" key="4">
    <source>
        <dbReference type="ARBA" id="ARBA00022989"/>
    </source>
</evidence>
<dbReference type="Pfam" id="PF12796">
    <property type="entry name" value="Ank_2"/>
    <property type="match status" value="1"/>
</dbReference>